<evidence type="ECO:0000313" key="7">
    <source>
        <dbReference type="Proteomes" id="UP000228503"/>
    </source>
</evidence>
<evidence type="ECO:0000256" key="2">
    <source>
        <dbReference type="ARBA" id="ARBA00022676"/>
    </source>
</evidence>
<evidence type="ECO:0000313" key="6">
    <source>
        <dbReference type="EMBL" id="PIZ63909.1"/>
    </source>
</evidence>
<dbReference type="AlphaFoldDB" id="A0A2M7U1H2"/>
<dbReference type="PANTHER" id="PTHR43179:SF12">
    <property type="entry name" value="GALACTOFURANOSYLTRANSFERASE GLFT2"/>
    <property type="match status" value="1"/>
</dbReference>
<sequence>MKSPSAKKHKTISLVVLNYNGRQHLDEYFTSVFSQTLLPDEVIMFDNMGTDGSRAFVQKKFPSVKIITEDRFNTGTAPAYNTAIHHASGEYIVLQSNDIVLDTKCIAVLYKNLEADTKIGIVSSITIRYPNKKLGKFIVDQAGGLMDTYGFGMQNYPQVPVKDIPDTEEVFFAYGDSIIFRRDVFNKINGLDERMFMIHDDIDLSWRMRLQGYKIIYAKHSFVYHKGSATIGSNLDRPHIRFLSERNGIRCFIKNISPQRFIRTLPLYIILLCGEMGYFVYRGKFQLFFADVCAILWNLWYLPETLRMRARIQSSTKRSNVDTLFYNKSFKLMLFKNFSKSL</sequence>
<feature type="transmembrane region" description="Helical" evidence="4">
    <location>
        <begin position="261"/>
        <end position="279"/>
    </location>
</feature>
<protein>
    <recommendedName>
        <fullName evidence="5">Glycosyltransferase 2-like domain-containing protein</fullName>
    </recommendedName>
</protein>
<dbReference type="PANTHER" id="PTHR43179">
    <property type="entry name" value="RHAMNOSYLTRANSFERASE WBBL"/>
    <property type="match status" value="1"/>
</dbReference>
<dbReference type="GO" id="GO:0016757">
    <property type="term" value="F:glycosyltransferase activity"/>
    <property type="evidence" value="ECO:0007669"/>
    <property type="project" value="UniProtKB-KW"/>
</dbReference>
<evidence type="ECO:0000256" key="1">
    <source>
        <dbReference type="ARBA" id="ARBA00006739"/>
    </source>
</evidence>
<dbReference type="Gene3D" id="3.90.550.10">
    <property type="entry name" value="Spore Coat Polysaccharide Biosynthesis Protein SpsA, Chain A"/>
    <property type="match status" value="1"/>
</dbReference>
<keyword evidence="4" id="KW-0472">Membrane</keyword>
<dbReference type="EMBL" id="PFOB01000009">
    <property type="protein sequence ID" value="PIZ63909.1"/>
    <property type="molecule type" value="Genomic_DNA"/>
</dbReference>
<proteinExistence type="inferred from homology"/>
<organism evidence="6 7">
    <name type="scientific">Candidatus Roizmanbacteria bacterium CG_4_10_14_0_2_um_filter_39_13</name>
    <dbReference type="NCBI Taxonomy" id="1974825"/>
    <lineage>
        <taxon>Bacteria</taxon>
        <taxon>Candidatus Roizmaniibacteriota</taxon>
    </lineage>
</organism>
<dbReference type="SUPFAM" id="SSF53448">
    <property type="entry name" value="Nucleotide-diphospho-sugar transferases"/>
    <property type="match status" value="1"/>
</dbReference>
<feature type="transmembrane region" description="Helical" evidence="4">
    <location>
        <begin position="285"/>
        <end position="302"/>
    </location>
</feature>
<dbReference type="InterPro" id="IPR001173">
    <property type="entry name" value="Glyco_trans_2-like"/>
</dbReference>
<comment type="similarity">
    <text evidence="1">Belongs to the glycosyltransferase 2 family.</text>
</comment>
<keyword evidence="3" id="KW-0808">Transferase</keyword>
<feature type="domain" description="Glycosyltransferase 2-like" evidence="5">
    <location>
        <begin position="13"/>
        <end position="187"/>
    </location>
</feature>
<keyword evidence="4" id="KW-0812">Transmembrane</keyword>
<dbReference type="Proteomes" id="UP000228503">
    <property type="component" value="Unassembled WGS sequence"/>
</dbReference>
<reference evidence="7" key="1">
    <citation type="submission" date="2017-09" db="EMBL/GenBank/DDBJ databases">
        <title>Depth-based differentiation of microbial function through sediment-hosted aquifers and enrichment of novel symbionts in the deep terrestrial subsurface.</title>
        <authorList>
            <person name="Probst A.J."/>
            <person name="Ladd B."/>
            <person name="Jarett J.K."/>
            <person name="Geller-Mcgrath D.E."/>
            <person name="Sieber C.M.K."/>
            <person name="Emerson J.B."/>
            <person name="Anantharaman K."/>
            <person name="Thomas B.C."/>
            <person name="Malmstrom R."/>
            <person name="Stieglmeier M."/>
            <person name="Klingl A."/>
            <person name="Woyke T."/>
            <person name="Ryan C.M."/>
            <person name="Banfield J.F."/>
        </authorList>
    </citation>
    <scope>NUCLEOTIDE SEQUENCE [LARGE SCALE GENOMIC DNA]</scope>
</reference>
<keyword evidence="4" id="KW-1133">Transmembrane helix</keyword>
<evidence type="ECO:0000259" key="5">
    <source>
        <dbReference type="Pfam" id="PF00535"/>
    </source>
</evidence>
<dbReference type="Pfam" id="PF00535">
    <property type="entry name" value="Glycos_transf_2"/>
    <property type="match status" value="1"/>
</dbReference>
<name>A0A2M7U1H2_9BACT</name>
<evidence type="ECO:0000256" key="4">
    <source>
        <dbReference type="SAM" id="Phobius"/>
    </source>
</evidence>
<accession>A0A2M7U1H2</accession>
<evidence type="ECO:0000256" key="3">
    <source>
        <dbReference type="ARBA" id="ARBA00022679"/>
    </source>
</evidence>
<keyword evidence="2" id="KW-0328">Glycosyltransferase</keyword>
<comment type="caution">
    <text evidence="6">The sequence shown here is derived from an EMBL/GenBank/DDBJ whole genome shotgun (WGS) entry which is preliminary data.</text>
</comment>
<gene>
    <name evidence="6" type="ORF">COY16_00675</name>
</gene>
<dbReference type="InterPro" id="IPR029044">
    <property type="entry name" value="Nucleotide-diphossugar_trans"/>
</dbReference>
<dbReference type="CDD" id="cd04186">
    <property type="entry name" value="GT_2_like_c"/>
    <property type="match status" value="1"/>
</dbReference>